<evidence type="ECO:0000313" key="3">
    <source>
        <dbReference type="Proteomes" id="UP000649617"/>
    </source>
</evidence>
<organism evidence="2 3">
    <name type="scientific">Symbiodinium pilosum</name>
    <name type="common">Dinoflagellate</name>
    <dbReference type="NCBI Taxonomy" id="2952"/>
    <lineage>
        <taxon>Eukaryota</taxon>
        <taxon>Sar</taxon>
        <taxon>Alveolata</taxon>
        <taxon>Dinophyceae</taxon>
        <taxon>Suessiales</taxon>
        <taxon>Symbiodiniaceae</taxon>
        <taxon>Symbiodinium</taxon>
    </lineage>
</organism>
<dbReference type="OrthoDB" id="426803at2759"/>
<evidence type="ECO:0000256" key="1">
    <source>
        <dbReference type="SAM" id="MobiDB-lite"/>
    </source>
</evidence>
<feature type="non-terminal residue" evidence="2">
    <location>
        <position position="151"/>
    </location>
</feature>
<feature type="region of interest" description="Disordered" evidence="1">
    <location>
        <begin position="1"/>
        <end position="122"/>
    </location>
</feature>
<name>A0A812INS6_SYMPI</name>
<sequence length="151" mass="15943">MADAEEEEKDSVGELRQPVQPRPASDLAELLETAPSQDIAASAENLPAESELGLVEDNAMQDMPPGVAPDRTALEQEEEATQLESQSSAIPKRDEPPASNLLDLFEKDLPHAGATPASPASEDLVTEYLPATLSSALMQAREARAAAAAAR</sequence>
<dbReference type="Proteomes" id="UP000649617">
    <property type="component" value="Unassembled WGS sequence"/>
</dbReference>
<gene>
    <name evidence="2" type="ORF">SPIL2461_LOCUS310</name>
</gene>
<keyword evidence="3" id="KW-1185">Reference proteome</keyword>
<protein>
    <submittedName>
        <fullName evidence="2">Uncharacterized protein</fullName>
    </submittedName>
</protein>
<comment type="caution">
    <text evidence="2">The sequence shown here is derived from an EMBL/GenBank/DDBJ whole genome shotgun (WGS) entry which is preliminary data.</text>
</comment>
<dbReference type="EMBL" id="CAJNIZ010000159">
    <property type="protein sequence ID" value="CAE7154795.1"/>
    <property type="molecule type" value="Genomic_DNA"/>
</dbReference>
<evidence type="ECO:0000313" key="2">
    <source>
        <dbReference type="EMBL" id="CAE7154795.1"/>
    </source>
</evidence>
<dbReference type="AlphaFoldDB" id="A0A812INS6"/>
<proteinExistence type="predicted"/>
<reference evidence="2" key="1">
    <citation type="submission" date="2021-02" db="EMBL/GenBank/DDBJ databases">
        <authorList>
            <person name="Dougan E. K."/>
            <person name="Rhodes N."/>
            <person name="Thang M."/>
            <person name="Chan C."/>
        </authorList>
    </citation>
    <scope>NUCLEOTIDE SEQUENCE</scope>
</reference>
<accession>A0A812INS6</accession>